<comment type="similarity">
    <text evidence="4 14">Belongs to the cytochrome P450 family.</text>
</comment>
<evidence type="ECO:0000256" key="9">
    <source>
        <dbReference type="ARBA" id="ARBA00023002"/>
    </source>
</evidence>
<dbReference type="GO" id="GO:0016705">
    <property type="term" value="F:oxidoreductase activity, acting on paired donors, with incorporation or reduction of molecular oxygen"/>
    <property type="evidence" value="ECO:0007669"/>
    <property type="project" value="InterPro"/>
</dbReference>
<evidence type="ECO:0000256" key="11">
    <source>
        <dbReference type="ARBA" id="ARBA00023033"/>
    </source>
</evidence>
<evidence type="ECO:0000256" key="3">
    <source>
        <dbReference type="ARBA" id="ARBA00005179"/>
    </source>
</evidence>
<dbReference type="OrthoDB" id="2789670at2759"/>
<keyword evidence="9 14" id="KW-0560">Oxidoreductase</keyword>
<dbReference type="PROSITE" id="PS00086">
    <property type="entry name" value="CYTOCHROME_P450"/>
    <property type="match status" value="1"/>
</dbReference>
<dbReference type="PANTHER" id="PTHR46300">
    <property type="entry name" value="P450, PUTATIVE (EUROFUNG)-RELATED-RELATED"/>
    <property type="match status" value="1"/>
</dbReference>
<dbReference type="SUPFAM" id="SSF48264">
    <property type="entry name" value="Cytochrome P450"/>
    <property type="match status" value="1"/>
</dbReference>
<evidence type="ECO:0000313" key="16">
    <source>
        <dbReference type="Proteomes" id="UP000230002"/>
    </source>
</evidence>
<evidence type="ECO:0000256" key="10">
    <source>
        <dbReference type="ARBA" id="ARBA00023004"/>
    </source>
</evidence>
<dbReference type="PRINTS" id="PR00463">
    <property type="entry name" value="EP450I"/>
</dbReference>
<feature type="binding site" description="axial binding residue" evidence="13">
    <location>
        <position position="482"/>
    </location>
    <ligand>
        <name>heme</name>
        <dbReference type="ChEBI" id="CHEBI:30413"/>
    </ligand>
    <ligandPart>
        <name>Fe</name>
        <dbReference type="ChEBI" id="CHEBI:18248"/>
    </ligandPart>
</feature>
<accession>A0A2G8RN90</accession>
<dbReference type="GO" id="GO:0005506">
    <property type="term" value="F:iron ion binding"/>
    <property type="evidence" value="ECO:0007669"/>
    <property type="project" value="InterPro"/>
</dbReference>
<keyword evidence="7 13" id="KW-0479">Metal-binding</keyword>
<evidence type="ECO:0000256" key="2">
    <source>
        <dbReference type="ARBA" id="ARBA00004167"/>
    </source>
</evidence>
<evidence type="ECO:0000256" key="5">
    <source>
        <dbReference type="ARBA" id="ARBA00022617"/>
    </source>
</evidence>
<protein>
    <submittedName>
        <fullName evidence="15">Cytochrome P450</fullName>
    </submittedName>
</protein>
<evidence type="ECO:0000256" key="8">
    <source>
        <dbReference type="ARBA" id="ARBA00022989"/>
    </source>
</evidence>
<evidence type="ECO:0000256" key="7">
    <source>
        <dbReference type="ARBA" id="ARBA00022723"/>
    </source>
</evidence>
<name>A0A2G8RN90_9APHY</name>
<evidence type="ECO:0000256" key="6">
    <source>
        <dbReference type="ARBA" id="ARBA00022692"/>
    </source>
</evidence>
<comment type="cofactor">
    <cofactor evidence="1 13">
        <name>heme</name>
        <dbReference type="ChEBI" id="CHEBI:30413"/>
    </cofactor>
</comment>
<evidence type="ECO:0000256" key="1">
    <source>
        <dbReference type="ARBA" id="ARBA00001971"/>
    </source>
</evidence>
<evidence type="ECO:0000256" key="4">
    <source>
        <dbReference type="ARBA" id="ARBA00010617"/>
    </source>
</evidence>
<dbReference type="InterPro" id="IPR002401">
    <property type="entry name" value="Cyt_P450_E_grp-I"/>
</dbReference>
<dbReference type="GO" id="GO:0016020">
    <property type="term" value="C:membrane"/>
    <property type="evidence" value="ECO:0007669"/>
    <property type="project" value="UniProtKB-SubCell"/>
</dbReference>
<dbReference type="InterPro" id="IPR036396">
    <property type="entry name" value="Cyt_P450_sf"/>
</dbReference>
<dbReference type="EMBL" id="AYKW01000069">
    <property type="protein sequence ID" value="PIL22985.1"/>
    <property type="molecule type" value="Genomic_DNA"/>
</dbReference>
<evidence type="ECO:0000256" key="14">
    <source>
        <dbReference type="RuleBase" id="RU000461"/>
    </source>
</evidence>
<gene>
    <name evidence="15" type="ORF">GSI_15690</name>
</gene>
<dbReference type="InterPro" id="IPR017972">
    <property type="entry name" value="Cyt_P450_CS"/>
</dbReference>
<dbReference type="PRINTS" id="PR00385">
    <property type="entry name" value="P450"/>
</dbReference>
<dbReference type="GO" id="GO:0004497">
    <property type="term" value="F:monooxygenase activity"/>
    <property type="evidence" value="ECO:0007669"/>
    <property type="project" value="UniProtKB-KW"/>
</dbReference>
<dbReference type="CDD" id="cd11065">
    <property type="entry name" value="CYP64-like"/>
    <property type="match status" value="1"/>
</dbReference>
<keyword evidence="6" id="KW-0812">Transmembrane</keyword>
<keyword evidence="11 14" id="KW-0503">Monooxygenase</keyword>
<evidence type="ECO:0000256" key="13">
    <source>
        <dbReference type="PIRSR" id="PIRSR602401-1"/>
    </source>
</evidence>
<keyword evidence="16" id="KW-1185">Reference proteome</keyword>
<dbReference type="STRING" id="1077348.A0A2G8RN90"/>
<reference evidence="15 16" key="1">
    <citation type="journal article" date="2015" name="Sci. Rep.">
        <title>Chromosome-level genome map provides insights into diverse defense mechanisms in the medicinal fungus Ganoderma sinense.</title>
        <authorList>
            <person name="Zhu Y."/>
            <person name="Xu J."/>
            <person name="Sun C."/>
            <person name="Zhou S."/>
            <person name="Xu H."/>
            <person name="Nelson D.R."/>
            <person name="Qian J."/>
            <person name="Song J."/>
            <person name="Luo H."/>
            <person name="Xiang L."/>
            <person name="Li Y."/>
            <person name="Xu Z."/>
            <person name="Ji A."/>
            <person name="Wang L."/>
            <person name="Lu S."/>
            <person name="Hayward A."/>
            <person name="Sun W."/>
            <person name="Li X."/>
            <person name="Schwartz D.C."/>
            <person name="Wang Y."/>
            <person name="Chen S."/>
        </authorList>
    </citation>
    <scope>NUCLEOTIDE SEQUENCE [LARGE SCALE GENOMIC DNA]</scope>
    <source>
        <strain evidence="15 16">ZZ0214-1</strain>
    </source>
</reference>
<keyword evidence="10 13" id="KW-0408">Iron</keyword>
<comment type="subcellular location">
    <subcellularLocation>
        <location evidence="2">Membrane</location>
        <topology evidence="2">Single-pass membrane protein</topology>
    </subcellularLocation>
</comment>
<sequence>MLNWNSTDTHPPIPEISASLPYALGLSLSLLAFLYLRSLATWNTRSRRLSTPPGPRSLPFFGNALDMPKAKQWEGFRDLCAKYGDILCLHVFTQPVVVLGSADVIVEYLDKRSANTSDRKQTASLKLMGYDTSFGLMPYGPEWKLRRRAFWQHFSPTAVGNYQNIQRETTRTFLRTLLEHSRDIDIERHLTKSVATTLLRVLYGIETQNDIDEAVAAIQGGLEGGRQVLVSGGFLVDFFPILRYSPSFVPFQRRFAKWRTGLERLMNTPFACYQAAAEKLGDDAPPCVVGGVITSLLKDDQEKEHVADIEFIAKRIAVDSMEAGTDSVTLFILPYLEQWSDRANLQTVSTLTTVLLAMSLYPNIQKKAQAELDAVVGPDRFPDFSDRDLLVYIDAIIKEALRWMPSAPLGLTHCTRNDDELRGYFIPAGTVLMANIWACLRDPEAYENPEEFHPERFLRDGKLDPSVRDPSDFIFGFGRRTCPGRHFGLAALFINVASVLHTFNISRPLDDCGREIVIEPRMANGFVSHPEDSRVQLKPRSPEAEALILRSTGGAIA</sequence>
<dbReference type="AlphaFoldDB" id="A0A2G8RN90"/>
<comment type="caution">
    <text evidence="15">The sequence shown here is derived from an EMBL/GenBank/DDBJ whole genome shotgun (WGS) entry which is preliminary data.</text>
</comment>
<dbReference type="Pfam" id="PF00067">
    <property type="entry name" value="p450"/>
    <property type="match status" value="2"/>
</dbReference>
<evidence type="ECO:0000313" key="15">
    <source>
        <dbReference type="EMBL" id="PIL22985.1"/>
    </source>
</evidence>
<proteinExistence type="inferred from homology"/>
<dbReference type="Proteomes" id="UP000230002">
    <property type="component" value="Unassembled WGS sequence"/>
</dbReference>
<keyword evidence="5 13" id="KW-0349">Heme</keyword>
<dbReference type="InterPro" id="IPR050364">
    <property type="entry name" value="Cytochrome_P450_fung"/>
</dbReference>
<dbReference type="PANTHER" id="PTHR46300:SF7">
    <property type="entry name" value="P450, PUTATIVE (EUROFUNG)-RELATED"/>
    <property type="match status" value="1"/>
</dbReference>
<dbReference type="Gene3D" id="1.10.630.10">
    <property type="entry name" value="Cytochrome P450"/>
    <property type="match status" value="1"/>
</dbReference>
<dbReference type="GO" id="GO:0020037">
    <property type="term" value="F:heme binding"/>
    <property type="evidence" value="ECO:0007669"/>
    <property type="project" value="InterPro"/>
</dbReference>
<keyword evidence="12" id="KW-0472">Membrane</keyword>
<dbReference type="InterPro" id="IPR001128">
    <property type="entry name" value="Cyt_P450"/>
</dbReference>
<evidence type="ECO:0000256" key="12">
    <source>
        <dbReference type="ARBA" id="ARBA00023136"/>
    </source>
</evidence>
<comment type="pathway">
    <text evidence="3">Secondary metabolite biosynthesis.</text>
</comment>
<organism evidence="15 16">
    <name type="scientific">Ganoderma sinense ZZ0214-1</name>
    <dbReference type="NCBI Taxonomy" id="1077348"/>
    <lineage>
        <taxon>Eukaryota</taxon>
        <taxon>Fungi</taxon>
        <taxon>Dikarya</taxon>
        <taxon>Basidiomycota</taxon>
        <taxon>Agaricomycotina</taxon>
        <taxon>Agaricomycetes</taxon>
        <taxon>Polyporales</taxon>
        <taxon>Polyporaceae</taxon>
        <taxon>Ganoderma</taxon>
    </lineage>
</organism>
<keyword evidence="8" id="KW-1133">Transmembrane helix</keyword>